<gene>
    <name evidence="2" type="ORF">ODALV1_LOCUS28739</name>
</gene>
<feature type="compositionally biased region" description="Low complexity" evidence="1">
    <location>
        <begin position="114"/>
        <end position="134"/>
    </location>
</feature>
<protein>
    <recommendedName>
        <fullName evidence="4">DUF4806 domain-containing protein</fullName>
    </recommendedName>
</protein>
<evidence type="ECO:0000313" key="2">
    <source>
        <dbReference type="EMBL" id="CAL8141493.1"/>
    </source>
</evidence>
<feature type="compositionally biased region" description="Low complexity" evidence="1">
    <location>
        <begin position="259"/>
        <end position="271"/>
    </location>
</feature>
<feature type="compositionally biased region" description="Basic residues" evidence="1">
    <location>
        <begin position="97"/>
        <end position="108"/>
    </location>
</feature>
<dbReference type="EMBL" id="CAXLJM020000147">
    <property type="protein sequence ID" value="CAL8141493.1"/>
    <property type="molecule type" value="Genomic_DNA"/>
</dbReference>
<feature type="region of interest" description="Disordered" evidence="1">
    <location>
        <begin position="78"/>
        <end position="138"/>
    </location>
</feature>
<organism evidence="2 3">
    <name type="scientific">Orchesella dallaii</name>
    <dbReference type="NCBI Taxonomy" id="48710"/>
    <lineage>
        <taxon>Eukaryota</taxon>
        <taxon>Metazoa</taxon>
        <taxon>Ecdysozoa</taxon>
        <taxon>Arthropoda</taxon>
        <taxon>Hexapoda</taxon>
        <taxon>Collembola</taxon>
        <taxon>Entomobryomorpha</taxon>
        <taxon>Entomobryoidea</taxon>
        <taxon>Orchesellidae</taxon>
        <taxon>Orchesellinae</taxon>
        <taxon>Orchesella</taxon>
    </lineage>
</organism>
<keyword evidence="3" id="KW-1185">Reference proteome</keyword>
<feature type="region of interest" description="Disordered" evidence="1">
    <location>
        <begin position="247"/>
        <end position="275"/>
    </location>
</feature>
<evidence type="ECO:0000256" key="1">
    <source>
        <dbReference type="SAM" id="MobiDB-lite"/>
    </source>
</evidence>
<proteinExistence type="predicted"/>
<reference evidence="2 3" key="1">
    <citation type="submission" date="2024-08" db="EMBL/GenBank/DDBJ databases">
        <authorList>
            <person name="Cucini C."/>
            <person name="Frati F."/>
        </authorList>
    </citation>
    <scope>NUCLEOTIDE SEQUENCE [LARGE SCALE GENOMIC DNA]</scope>
</reference>
<feature type="region of interest" description="Disordered" evidence="1">
    <location>
        <begin position="464"/>
        <end position="501"/>
    </location>
</feature>
<evidence type="ECO:0008006" key="4">
    <source>
        <dbReference type="Google" id="ProtNLM"/>
    </source>
</evidence>
<evidence type="ECO:0000313" key="3">
    <source>
        <dbReference type="Proteomes" id="UP001642540"/>
    </source>
</evidence>
<comment type="caution">
    <text evidence="2">The sequence shown here is derived from an EMBL/GenBank/DDBJ whole genome shotgun (WGS) entry which is preliminary data.</text>
</comment>
<dbReference type="PANTHER" id="PTHR34153">
    <property type="entry name" value="SI:CH211-262H13.3-RELATED-RELATED"/>
    <property type="match status" value="1"/>
</dbReference>
<feature type="compositionally biased region" description="Polar residues" evidence="1">
    <location>
        <begin position="78"/>
        <end position="90"/>
    </location>
</feature>
<dbReference type="PANTHER" id="PTHR34153:SF2">
    <property type="entry name" value="SI:CH211-262H13.3-RELATED"/>
    <property type="match status" value="1"/>
</dbReference>
<accession>A0ABP1S1Z7</accession>
<dbReference type="Proteomes" id="UP001642540">
    <property type="component" value="Unassembled WGS sequence"/>
</dbReference>
<name>A0ABP1S1Z7_9HEXA</name>
<sequence>MTYYCVVQFPHEDNAIALVSSKWITEGGKSCYWPSGPNVKISKLARDHADVKSTWSVYPCEIKKSTVDFEKAKETCSRNEYTSNLDTPSTEPECDVRKRRKRQHKLPKRNLQPSLVSVSARKRSLSSSSNSDLNYSEDDINTSGCPTADFVNSHQFTRGITPVNAGESLSDHQLPQPILSSVNLDGFASLNHGNGNQTGLYSSHQYPTFAQLKPLQRGATATVTSSTSTSNSIFEQSSFSLGRSQFSTPFYQPTDQHRSTNSNSTCTSNQTPLPRDFNFTNADQHMQDGSSGRGNASFVTPSIQLSQQPTTTQFPEPQSRFEKVIVEYLVQILHNQKELLRRTADRIETTPLAETPVSFPLQSLSDYKKLIDWLKHSSNHASLVKQLSVIGGKTIPDITNRILESLFLNSFAENLSFTGRGKRTVAGIKGTEIQSLLYDSVRTTKRGETANNSEIDRAVQNWLKGAPDREGGSYHGRHKKKSCRSSPQGEVPPQEPDVDND</sequence>